<dbReference type="AlphaFoldDB" id="A0A4S8KVS2"/>
<protein>
    <submittedName>
        <fullName evidence="1">Uncharacterized protein</fullName>
    </submittedName>
</protein>
<name>A0A4S8KVS2_DENBC</name>
<evidence type="ECO:0000313" key="1">
    <source>
        <dbReference type="EMBL" id="THU79950.1"/>
    </source>
</evidence>
<evidence type="ECO:0000313" key="2">
    <source>
        <dbReference type="Proteomes" id="UP000297245"/>
    </source>
</evidence>
<dbReference type="OrthoDB" id="3252362at2759"/>
<dbReference type="InterPro" id="IPR041078">
    <property type="entry name" value="Plavaka"/>
</dbReference>
<organism evidence="1 2">
    <name type="scientific">Dendrothele bispora (strain CBS 962.96)</name>
    <dbReference type="NCBI Taxonomy" id="1314807"/>
    <lineage>
        <taxon>Eukaryota</taxon>
        <taxon>Fungi</taxon>
        <taxon>Dikarya</taxon>
        <taxon>Basidiomycota</taxon>
        <taxon>Agaricomycotina</taxon>
        <taxon>Agaricomycetes</taxon>
        <taxon>Agaricomycetidae</taxon>
        <taxon>Agaricales</taxon>
        <taxon>Agaricales incertae sedis</taxon>
        <taxon>Dendrothele</taxon>
    </lineage>
</organism>
<reference evidence="1 2" key="1">
    <citation type="journal article" date="2019" name="Nat. Ecol. Evol.">
        <title>Megaphylogeny resolves global patterns of mushroom evolution.</title>
        <authorList>
            <person name="Varga T."/>
            <person name="Krizsan K."/>
            <person name="Foldi C."/>
            <person name="Dima B."/>
            <person name="Sanchez-Garcia M."/>
            <person name="Sanchez-Ramirez S."/>
            <person name="Szollosi G.J."/>
            <person name="Szarkandi J.G."/>
            <person name="Papp V."/>
            <person name="Albert L."/>
            <person name="Andreopoulos W."/>
            <person name="Angelini C."/>
            <person name="Antonin V."/>
            <person name="Barry K.W."/>
            <person name="Bougher N.L."/>
            <person name="Buchanan P."/>
            <person name="Buyck B."/>
            <person name="Bense V."/>
            <person name="Catcheside P."/>
            <person name="Chovatia M."/>
            <person name="Cooper J."/>
            <person name="Damon W."/>
            <person name="Desjardin D."/>
            <person name="Finy P."/>
            <person name="Geml J."/>
            <person name="Haridas S."/>
            <person name="Hughes K."/>
            <person name="Justo A."/>
            <person name="Karasinski D."/>
            <person name="Kautmanova I."/>
            <person name="Kiss B."/>
            <person name="Kocsube S."/>
            <person name="Kotiranta H."/>
            <person name="LaButti K.M."/>
            <person name="Lechner B.E."/>
            <person name="Liimatainen K."/>
            <person name="Lipzen A."/>
            <person name="Lukacs Z."/>
            <person name="Mihaltcheva S."/>
            <person name="Morgado L.N."/>
            <person name="Niskanen T."/>
            <person name="Noordeloos M.E."/>
            <person name="Ohm R.A."/>
            <person name="Ortiz-Santana B."/>
            <person name="Ovrebo C."/>
            <person name="Racz N."/>
            <person name="Riley R."/>
            <person name="Savchenko A."/>
            <person name="Shiryaev A."/>
            <person name="Soop K."/>
            <person name="Spirin V."/>
            <person name="Szebenyi C."/>
            <person name="Tomsovsky M."/>
            <person name="Tulloss R.E."/>
            <person name="Uehling J."/>
            <person name="Grigoriev I.V."/>
            <person name="Vagvolgyi C."/>
            <person name="Papp T."/>
            <person name="Martin F.M."/>
            <person name="Miettinen O."/>
            <person name="Hibbett D.S."/>
            <person name="Nagy L.G."/>
        </authorList>
    </citation>
    <scope>NUCLEOTIDE SEQUENCE [LARGE SCALE GENOMIC DNA]</scope>
    <source>
        <strain evidence="1 2">CBS 962.96</strain>
    </source>
</reference>
<sequence length="836" mass="95661">MFYNPKQGFEAYQSKISGSSASVWAPFTSKMDWEIARWAKMRGTGSTAFSDLLAIEGVTNALNLSYWNANELNCIIDQDLPSRRPAFSRQEVVVGGKAYDFYTRDAFDCVRALYGNPDHAQYLCFTPERHYADSDKTMRLYHDFNTGKWWWNTQKALEVDKPGVTIIPVIVSSDKTQITLFRNKSAYPVYLTIGNLPKEIRRKPSQQGQILLAYLPTGRLEHIKNKASWRRTINNLFHACVKELFAPLKEAGLEGIHMKSGDGVVRRCHPILAAYVGDYPEQILVTTGYYGDCPTCPCPKDELEIYPCPYTYCDFHAACDAADKLGTADWVSSCHDVNLKPVQHPFWEDLHYTDIFRSITPDILHQLYQGVMKHLIAWLTSICGAAEIDARVRRLPASHNVRIFHKGISSLSRVTGAEHKQICSFLLGVVIDIPGLSSRQSNILLSATRALLDFLYLSCYPIHSDKSLVLLDQSLEAFHSNHNIFVELGVREHFNLPKLHFLCHYTRAIKFYGTTDNYNTESTEQLHIDFAKNAYRASNRKDEFTQMTHWLERREKIMSHTKYVAWRLGDDSQRFDFPGAQRTALDLKCIYSQKLACFPTVKFVRISRLQEISERGYGAVDFAMALKRFIVQFRDPNLPANQVDDYARFVVLPFRSVPVWHRLKFVNFELFGKKTLDSICAHPRQYTKDGKVSQVSRFDTALIRVKTGSGDNTSFVKECRVGRIRAIFSLPTGKLETLFASNSMPPKHLAYVEWFTKFNQRTDPYSGLHTVKRQRISGGGIALAIVPLETLHRSVHLIPKWEGMVPSEWTSESVLDDCDVFFLNIFKDDHSYFNLT</sequence>
<dbReference type="Pfam" id="PF18759">
    <property type="entry name" value="Plavaka"/>
    <property type="match status" value="1"/>
</dbReference>
<dbReference type="EMBL" id="ML179956">
    <property type="protein sequence ID" value="THU79950.1"/>
    <property type="molecule type" value="Genomic_DNA"/>
</dbReference>
<proteinExistence type="predicted"/>
<dbReference type="Proteomes" id="UP000297245">
    <property type="component" value="Unassembled WGS sequence"/>
</dbReference>
<accession>A0A4S8KVS2</accession>
<keyword evidence="2" id="KW-1185">Reference proteome</keyword>
<gene>
    <name evidence="1" type="ORF">K435DRAFT_696720</name>
</gene>